<protein>
    <submittedName>
        <fullName evidence="2">p0696G06.28 protein</fullName>
    </submittedName>
</protein>
<reference evidence="2" key="1">
    <citation type="submission" date="2001-02" db="EMBL/GenBank/DDBJ databases">
        <title>Oryza sativa nipponbare(GA3) genomic DNA, chromosome 1, PAC clone:P0696G06.</title>
        <authorList>
            <person name="Sasaki T."/>
            <person name="Matsumoto T."/>
            <person name="Yamamoto K."/>
        </authorList>
    </citation>
    <scope>NUCLEOTIDE SEQUENCE</scope>
</reference>
<evidence type="ECO:0000313" key="2">
    <source>
        <dbReference type="EMBL" id="BAC06271.1"/>
    </source>
</evidence>
<accession>Q8L4P9</accession>
<proteinExistence type="predicted"/>
<name>Q8L4P9_ORYSJ</name>
<feature type="region of interest" description="Disordered" evidence="1">
    <location>
        <begin position="1"/>
        <end position="51"/>
    </location>
</feature>
<sequence>MEQRILPCRSPAVAAPLRRRRRGRSEEKGEASSDGEKGGYRLGEGQPTRWTNGLVIGGYRARNAAHPDRLHLVTMAS</sequence>
<feature type="compositionally biased region" description="Basic and acidic residues" evidence="1">
    <location>
        <begin position="24"/>
        <end position="39"/>
    </location>
</feature>
<evidence type="ECO:0000256" key="1">
    <source>
        <dbReference type="SAM" id="MobiDB-lite"/>
    </source>
</evidence>
<dbReference type="EMBL" id="AP003316">
    <property type="protein sequence ID" value="BAC06271.1"/>
    <property type="molecule type" value="Genomic_DNA"/>
</dbReference>
<dbReference type="AlphaFoldDB" id="Q8L4P9"/>
<organism evidence="2">
    <name type="scientific">Oryza sativa subsp. japonica</name>
    <name type="common">Rice</name>
    <dbReference type="NCBI Taxonomy" id="39947"/>
    <lineage>
        <taxon>Eukaryota</taxon>
        <taxon>Viridiplantae</taxon>
        <taxon>Streptophyta</taxon>
        <taxon>Embryophyta</taxon>
        <taxon>Tracheophyta</taxon>
        <taxon>Spermatophyta</taxon>
        <taxon>Magnoliopsida</taxon>
        <taxon>Liliopsida</taxon>
        <taxon>Poales</taxon>
        <taxon>Poaceae</taxon>
        <taxon>BOP clade</taxon>
        <taxon>Oryzoideae</taxon>
        <taxon>Oryzeae</taxon>
        <taxon>Oryzinae</taxon>
        <taxon>Oryza</taxon>
        <taxon>Oryza sativa</taxon>
    </lineage>
</organism>
<gene>
    <name evidence="2" type="primary">P0696G06.28</name>
</gene>